<evidence type="ECO:0000313" key="5">
    <source>
        <dbReference type="Proteomes" id="UP000470404"/>
    </source>
</evidence>
<dbReference type="OrthoDB" id="2991476at2"/>
<dbReference type="InterPro" id="IPR043917">
    <property type="entry name" value="DUF5753"/>
</dbReference>
<organism evidence="3 4">
    <name type="scientific">Amycolatopsis rubida</name>
    <dbReference type="NCBI Taxonomy" id="112413"/>
    <lineage>
        <taxon>Bacteria</taxon>
        <taxon>Bacillati</taxon>
        <taxon>Actinomycetota</taxon>
        <taxon>Actinomycetes</taxon>
        <taxon>Pseudonocardiales</taxon>
        <taxon>Pseudonocardiaceae</taxon>
        <taxon>Amycolatopsis</taxon>
    </lineage>
</organism>
<dbReference type="AlphaFoldDB" id="A0A1I5YFJ7"/>
<dbReference type="InterPro" id="IPR010982">
    <property type="entry name" value="Lambda_DNA-bd_dom_sf"/>
</dbReference>
<dbReference type="Pfam" id="PF19054">
    <property type="entry name" value="DUF5753"/>
    <property type="match status" value="1"/>
</dbReference>
<sequence length="298" mass="32496">MRDSKMPTPQERGLGAALRSVRIEASFDLTELSRWVGVDPALLSSWERGERVPTPEDVAGVLGALGVVGERKARIMSLARRVAGLSWFIPGSQACAMLVEREQDATSVTVWAPLLIPDLLQIPDYTRLAAGPGLRDKDILEQIVENRLDRSRNLFGAEAVGAQMFIGPEALRNYFGDPEVMLRQVRYLKKLAEFSRTVTIRVVPGQVVTEDAFSWYRQRDASEVVFCPHHLGGVFLTGQQAAPYAGTVERLAESALSPADSLGRLSAAVAGFAKEVKAQRLATDAELARLLAGEDPAD</sequence>
<keyword evidence="5" id="KW-1185">Reference proteome</keyword>
<reference evidence="3 4" key="1">
    <citation type="submission" date="2016-10" db="EMBL/GenBank/DDBJ databases">
        <authorList>
            <person name="de Groot N.N."/>
        </authorList>
    </citation>
    <scope>NUCLEOTIDE SEQUENCE [LARGE SCALE GENOMIC DNA]</scope>
    <source>
        <strain evidence="3 4">DSM 44637</strain>
    </source>
</reference>
<dbReference type="RefSeq" id="WP_067577747.1">
    <property type="nucleotide sequence ID" value="NZ_FOWC01000012.1"/>
</dbReference>
<name>A0A1I5YFJ7_9PSEU</name>
<dbReference type="EMBL" id="JAAGNC010000052">
    <property type="protein sequence ID" value="NEC55415.1"/>
    <property type="molecule type" value="Genomic_DNA"/>
</dbReference>
<feature type="domain" description="HTH cro/C1-type" evidence="1">
    <location>
        <begin position="18"/>
        <end position="71"/>
    </location>
</feature>
<dbReference type="PROSITE" id="PS50943">
    <property type="entry name" value="HTH_CROC1"/>
    <property type="match status" value="1"/>
</dbReference>
<evidence type="ECO:0000313" key="2">
    <source>
        <dbReference type="EMBL" id="NEC55415.1"/>
    </source>
</evidence>
<dbReference type="InterPro" id="IPR001387">
    <property type="entry name" value="Cro/C1-type_HTH"/>
</dbReference>
<dbReference type="Proteomes" id="UP000199137">
    <property type="component" value="Unassembled WGS sequence"/>
</dbReference>
<accession>A0A1I5YFJ7</accession>
<dbReference type="SUPFAM" id="SSF47413">
    <property type="entry name" value="lambda repressor-like DNA-binding domains"/>
    <property type="match status" value="1"/>
</dbReference>
<reference evidence="2 5" key="2">
    <citation type="submission" date="2020-01" db="EMBL/GenBank/DDBJ databases">
        <title>Insect and environment-associated Actinomycetes.</title>
        <authorList>
            <person name="Currrie C."/>
            <person name="Chevrette M."/>
            <person name="Carlson C."/>
            <person name="Stubbendieck R."/>
            <person name="Wendt-Pienkowski E."/>
        </authorList>
    </citation>
    <scope>NUCLEOTIDE SEQUENCE [LARGE SCALE GENOMIC DNA]</scope>
    <source>
        <strain evidence="2 5">SID8386</strain>
    </source>
</reference>
<evidence type="ECO:0000259" key="1">
    <source>
        <dbReference type="PROSITE" id="PS50943"/>
    </source>
</evidence>
<dbReference type="GO" id="GO:0003677">
    <property type="term" value="F:DNA binding"/>
    <property type="evidence" value="ECO:0007669"/>
    <property type="project" value="InterPro"/>
</dbReference>
<evidence type="ECO:0000313" key="3">
    <source>
        <dbReference type="EMBL" id="SFQ42979.1"/>
    </source>
</evidence>
<dbReference type="SMART" id="SM00530">
    <property type="entry name" value="HTH_XRE"/>
    <property type="match status" value="1"/>
</dbReference>
<protein>
    <submittedName>
        <fullName evidence="3">Helix-turn-helix domain-containing protein</fullName>
    </submittedName>
</protein>
<dbReference type="Gene3D" id="1.10.260.40">
    <property type="entry name" value="lambda repressor-like DNA-binding domains"/>
    <property type="match status" value="1"/>
</dbReference>
<proteinExistence type="predicted"/>
<dbReference type="CDD" id="cd00093">
    <property type="entry name" value="HTH_XRE"/>
    <property type="match status" value="1"/>
</dbReference>
<gene>
    <name evidence="2" type="ORF">G3I59_07330</name>
    <name evidence="3" type="ORF">SAMN05421854_11253</name>
</gene>
<dbReference type="Proteomes" id="UP000470404">
    <property type="component" value="Unassembled WGS sequence"/>
</dbReference>
<dbReference type="STRING" id="112413.SAMN05421854_11253"/>
<dbReference type="EMBL" id="FOWC01000012">
    <property type="protein sequence ID" value="SFQ42979.1"/>
    <property type="molecule type" value="Genomic_DNA"/>
</dbReference>
<evidence type="ECO:0000313" key="4">
    <source>
        <dbReference type="Proteomes" id="UP000199137"/>
    </source>
</evidence>
<dbReference type="Pfam" id="PF13560">
    <property type="entry name" value="HTH_31"/>
    <property type="match status" value="1"/>
</dbReference>